<accession>A0A840QN03</accession>
<dbReference type="RefSeq" id="WP_184663197.1">
    <property type="nucleotide sequence ID" value="NZ_JACHHB010000003.1"/>
</dbReference>
<protein>
    <submittedName>
        <fullName evidence="1">tRNA(Ile)-lysidine synthase TilS/MesJ</fullName>
    </submittedName>
</protein>
<sequence length="223" mass="26782">MGTFLYSSFATFIFLLIAMTGCQNDSPPIKEQFEENEEVEIIFDNEIEDLNFEDYRNITEEANEYLNDENIDDPDIRRWFIREKISHLQNRIQKTNENILEDAKERFKYEIAWRELAEKRYHIHASETSIKEQIEYNLALFGDEMPETIIGMAEGLDMTVEEFMSEFDRDHAERSVIWQKLMPLLMEKYQQTTDEVVESFQLGQLYEQEVYDYLEEEEEEAEE</sequence>
<gene>
    <name evidence="1" type="ORF">HNQ41_000882</name>
</gene>
<keyword evidence="2" id="KW-1185">Reference proteome</keyword>
<comment type="caution">
    <text evidence="1">The sequence shown here is derived from an EMBL/GenBank/DDBJ whole genome shotgun (WGS) entry which is preliminary data.</text>
</comment>
<evidence type="ECO:0000313" key="2">
    <source>
        <dbReference type="Proteomes" id="UP000551878"/>
    </source>
</evidence>
<dbReference type="Proteomes" id="UP000551878">
    <property type="component" value="Unassembled WGS sequence"/>
</dbReference>
<evidence type="ECO:0000313" key="1">
    <source>
        <dbReference type="EMBL" id="MBB5172738.1"/>
    </source>
</evidence>
<proteinExistence type="predicted"/>
<organism evidence="1 2">
    <name type="scientific">Texcoconibacillus texcoconensis</name>
    <dbReference type="NCBI Taxonomy" id="1095777"/>
    <lineage>
        <taxon>Bacteria</taxon>
        <taxon>Bacillati</taxon>
        <taxon>Bacillota</taxon>
        <taxon>Bacilli</taxon>
        <taxon>Bacillales</taxon>
        <taxon>Bacillaceae</taxon>
        <taxon>Texcoconibacillus</taxon>
    </lineage>
</organism>
<reference evidence="1 2" key="1">
    <citation type="submission" date="2020-08" db="EMBL/GenBank/DDBJ databases">
        <title>Genomic Encyclopedia of Type Strains, Phase IV (KMG-IV): sequencing the most valuable type-strain genomes for metagenomic binning, comparative biology and taxonomic classification.</title>
        <authorList>
            <person name="Goeker M."/>
        </authorList>
    </citation>
    <scope>NUCLEOTIDE SEQUENCE [LARGE SCALE GENOMIC DNA]</scope>
    <source>
        <strain evidence="1 2">DSM 24696</strain>
    </source>
</reference>
<name>A0A840QN03_9BACI</name>
<dbReference type="EMBL" id="JACHHB010000003">
    <property type="protein sequence ID" value="MBB5172738.1"/>
    <property type="molecule type" value="Genomic_DNA"/>
</dbReference>
<dbReference type="AlphaFoldDB" id="A0A840QN03"/>